<evidence type="ECO:0000256" key="1">
    <source>
        <dbReference type="ARBA" id="ARBA00010139"/>
    </source>
</evidence>
<keyword evidence="6" id="KW-1185">Reference proteome</keyword>
<dbReference type="GO" id="GO:0050660">
    <property type="term" value="F:flavin adenine dinucleotide binding"/>
    <property type="evidence" value="ECO:0007669"/>
    <property type="project" value="InterPro"/>
</dbReference>
<evidence type="ECO:0000256" key="2">
    <source>
        <dbReference type="ARBA" id="ARBA00022630"/>
    </source>
</evidence>
<dbReference type="Gene3D" id="3.50.50.60">
    <property type="entry name" value="FAD/NAD(P)-binding domain"/>
    <property type="match status" value="1"/>
</dbReference>
<keyword evidence="3" id="KW-0274">FAD</keyword>
<gene>
    <name evidence="5" type="ORF">HDA33_001130</name>
</gene>
<dbReference type="SUPFAM" id="SSF51905">
    <property type="entry name" value="FAD/NAD(P)-binding domain"/>
    <property type="match status" value="1"/>
</dbReference>
<dbReference type="PANTHER" id="PTHR43539:SF78">
    <property type="entry name" value="FLAVIN-CONTAINING MONOOXYGENASE"/>
    <property type="match status" value="1"/>
</dbReference>
<dbReference type="Proteomes" id="UP000567246">
    <property type="component" value="Unassembled WGS sequence"/>
</dbReference>
<protein>
    <submittedName>
        <fullName evidence="5">Cation diffusion facilitator CzcD-associated flavoprotein CzcO</fullName>
    </submittedName>
</protein>
<comment type="similarity">
    <text evidence="1">Belongs to the FAD-binding monooxygenase family.</text>
</comment>
<proteinExistence type="inferred from homology"/>
<dbReference type="InterPro" id="IPR020946">
    <property type="entry name" value="Flavin_mOase-like"/>
</dbReference>
<comment type="caution">
    <text evidence="5">The sequence shown here is derived from an EMBL/GenBank/DDBJ whole genome shotgun (WGS) entry which is preliminary data.</text>
</comment>
<evidence type="ECO:0000313" key="6">
    <source>
        <dbReference type="Proteomes" id="UP000567246"/>
    </source>
</evidence>
<dbReference type="AlphaFoldDB" id="A0A7W9N0W9"/>
<evidence type="ECO:0000256" key="4">
    <source>
        <dbReference type="ARBA" id="ARBA00023002"/>
    </source>
</evidence>
<dbReference type="InterPro" id="IPR036188">
    <property type="entry name" value="FAD/NAD-bd_sf"/>
</dbReference>
<dbReference type="GO" id="GO:0050661">
    <property type="term" value="F:NADP binding"/>
    <property type="evidence" value="ECO:0007669"/>
    <property type="project" value="InterPro"/>
</dbReference>
<dbReference type="GO" id="GO:0004499">
    <property type="term" value="F:N,N-dimethylaniline monooxygenase activity"/>
    <property type="evidence" value="ECO:0007669"/>
    <property type="project" value="InterPro"/>
</dbReference>
<dbReference type="RefSeq" id="WP_184171752.1">
    <property type="nucleotide sequence ID" value="NZ_BAABAG010000001.1"/>
</dbReference>
<dbReference type="PANTHER" id="PTHR43539">
    <property type="entry name" value="FLAVIN-BINDING MONOOXYGENASE-LIKE PROTEIN (AFU_ORTHOLOGUE AFUA_4G09220)"/>
    <property type="match status" value="1"/>
</dbReference>
<dbReference type="EMBL" id="JACHMW010000001">
    <property type="protein sequence ID" value="MBB5848566.1"/>
    <property type="molecule type" value="Genomic_DNA"/>
</dbReference>
<reference evidence="5 6" key="1">
    <citation type="submission" date="2020-08" db="EMBL/GenBank/DDBJ databases">
        <title>Sequencing the genomes of 1000 actinobacteria strains.</title>
        <authorList>
            <person name="Klenk H.-P."/>
        </authorList>
    </citation>
    <scope>NUCLEOTIDE SEQUENCE [LARGE SCALE GENOMIC DNA]</scope>
    <source>
        <strain evidence="5 6">DSM 17945</strain>
    </source>
</reference>
<keyword evidence="4" id="KW-0560">Oxidoreductase</keyword>
<sequence length="375" mass="40738">MTPHPDRHVTALVVGAGQAGLSAAHHLRRRGFQPVGPGEAPGPAPAGAPGTFAVLDAEERPGGAWLHRWDTLTMGSVNHIHELPGHPVPPADPAARANAVLPAYFAEYEERFDLRVHRPVRVSRVERSGEPGAAEGFRVHTDAGTRTCGFLVNATGTWTSPHWPAVPGRREFRGRQLHTHDYRGPEEFAGRRVVVVGMGVSATQHLAEVSRVADTLWVTRREPRWIDDPDPGHLAESVEGVDERTRLGLAPRSVVSATGMFRSDWVREAQARGVLERHPMFERIEPDGVRMPDGSLERADVILWATGFRPAVRHLAPLRLRTPDGGIRAAHGRALDEPRLFLIGYGPSQSTVGANRAGRDAVRAILADLRAAGAA</sequence>
<dbReference type="PRINTS" id="PR00368">
    <property type="entry name" value="FADPNR"/>
</dbReference>
<organism evidence="5 6">
    <name type="scientific">Micrococcus endophyticus</name>
    <dbReference type="NCBI Taxonomy" id="455343"/>
    <lineage>
        <taxon>Bacteria</taxon>
        <taxon>Bacillati</taxon>
        <taxon>Actinomycetota</taxon>
        <taxon>Actinomycetes</taxon>
        <taxon>Micrococcales</taxon>
        <taxon>Micrococcaceae</taxon>
        <taxon>Micrococcus</taxon>
    </lineage>
</organism>
<dbReference type="PRINTS" id="PR00411">
    <property type="entry name" value="PNDRDTASEI"/>
</dbReference>
<dbReference type="Pfam" id="PF00743">
    <property type="entry name" value="FMO-like"/>
    <property type="match status" value="1"/>
</dbReference>
<evidence type="ECO:0000313" key="5">
    <source>
        <dbReference type="EMBL" id="MBB5848566.1"/>
    </source>
</evidence>
<name>A0A7W9N0W9_9MICC</name>
<dbReference type="InterPro" id="IPR050982">
    <property type="entry name" value="Auxin_biosynth/cation_transpt"/>
</dbReference>
<evidence type="ECO:0000256" key="3">
    <source>
        <dbReference type="ARBA" id="ARBA00022827"/>
    </source>
</evidence>
<accession>A0A7W9N0W9</accession>
<keyword evidence="2" id="KW-0285">Flavoprotein</keyword>